<proteinExistence type="predicted"/>
<name>A0AAV2GBR5_9ROSI</name>
<accession>A0AAV2GBR5</accession>
<keyword evidence="3" id="KW-1185">Reference proteome</keyword>
<dbReference type="AlphaFoldDB" id="A0AAV2GBR5"/>
<evidence type="ECO:0000313" key="3">
    <source>
        <dbReference type="Proteomes" id="UP001497516"/>
    </source>
</evidence>
<sequence length="80" mass="8486">MKGKEIAGSSACPRDPKNVAAITTPSEGSQVIENLDPRRIDFDENPGKSEITPDNVQPTLSATTISKQEEGSTAMVVDTI</sequence>
<reference evidence="2 3" key="1">
    <citation type="submission" date="2024-04" db="EMBL/GenBank/DDBJ databases">
        <authorList>
            <person name="Fracassetti M."/>
        </authorList>
    </citation>
    <scope>NUCLEOTIDE SEQUENCE [LARGE SCALE GENOMIC DNA]</scope>
</reference>
<organism evidence="2 3">
    <name type="scientific">Linum trigynum</name>
    <dbReference type="NCBI Taxonomy" id="586398"/>
    <lineage>
        <taxon>Eukaryota</taxon>
        <taxon>Viridiplantae</taxon>
        <taxon>Streptophyta</taxon>
        <taxon>Embryophyta</taxon>
        <taxon>Tracheophyta</taxon>
        <taxon>Spermatophyta</taxon>
        <taxon>Magnoliopsida</taxon>
        <taxon>eudicotyledons</taxon>
        <taxon>Gunneridae</taxon>
        <taxon>Pentapetalae</taxon>
        <taxon>rosids</taxon>
        <taxon>fabids</taxon>
        <taxon>Malpighiales</taxon>
        <taxon>Linaceae</taxon>
        <taxon>Linum</taxon>
    </lineage>
</organism>
<dbReference type="EMBL" id="OZ034821">
    <property type="protein sequence ID" value="CAL1408161.1"/>
    <property type="molecule type" value="Genomic_DNA"/>
</dbReference>
<dbReference type="Proteomes" id="UP001497516">
    <property type="component" value="Chromosome 8"/>
</dbReference>
<evidence type="ECO:0000313" key="2">
    <source>
        <dbReference type="EMBL" id="CAL1408161.1"/>
    </source>
</evidence>
<gene>
    <name evidence="2" type="ORF">LTRI10_LOCUS47779</name>
</gene>
<protein>
    <submittedName>
        <fullName evidence="2">Uncharacterized protein</fullName>
    </submittedName>
</protein>
<feature type="region of interest" description="Disordered" evidence="1">
    <location>
        <begin position="1"/>
        <end position="23"/>
    </location>
</feature>
<evidence type="ECO:0000256" key="1">
    <source>
        <dbReference type="SAM" id="MobiDB-lite"/>
    </source>
</evidence>